<feature type="domain" description="TonB-dependent receptor-like beta-barrel" evidence="11">
    <location>
        <begin position="841"/>
        <end position="1125"/>
    </location>
</feature>
<keyword evidence="4" id="KW-1134">Transmembrane beta strand</keyword>
<dbReference type="PANTHER" id="PTHR30069">
    <property type="entry name" value="TONB-DEPENDENT OUTER MEMBRANE RECEPTOR"/>
    <property type="match status" value="1"/>
</dbReference>
<evidence type="ECO:0000256" key="3">
    <source>
        <dbReference type="ARBA" id="ARBA00022448"/>
    </source>
</evidence>
<comment type="similarity">
    <text evidence="2 10">Belongs to the TonB-dependent receptor family.</text>
</comment>
<keyword evidence="9" id="KW-0998">Cell outer membrane</keyword>
<evidence type="ECO:0000313" key="13">
    <source>
        <dbReference type="EMBL" id="EGQ76314.1"/>
    </source>
</evidence>
<dbReference type="Pfam" id="PF07715">
    <property type="entry name" value="Plug"/>
    <property type="match status" value="1"/>
</dbReference>
<dbReference type="Proteomes" id="UP000004982">
    <property type="component" value="Unassembled WGS sequence"/>
</dbReference>
<comment type="caution">
    <text evidence="13">The sequence shown here is derived from an EMBL/GenBank/DDBJ whole genome shotgun (WGS) entry which is preliminary data.</text>
</comment>
<dbReference type="Pfam" id="PF00593">
    <property type="entry name" value="TonB_dep_Rec_b-barrel"/>
    <property type="match status" value="1"/>
</dbReference>
<dbReference type="Gene3D" id="2.40.170.20">
    <property type="entry name" value="TonB-dependent receptor, beta-barrel domain"/>
    <property type="match status" value="2"/>
</dbReference>
<organism evidence="13 14">
    <name type="scientific">Neisseria macacae ATCC 33926</name>
    <dbReference type="NCBI Taxonomy" id="997348"/>
    <lineage>
        <taxon>Bacteria</taxon>
        <taxon>Pseudomonadati</taxon>
        <taxon>Pseudomonadota</taxon>
        <taxon>Betaproteobacteria</taxon>
        <taxon>Neisseriales</taxon>
        <taxon>Neisseriaceae</taxon>
        <taxon>Neisseria</taxon>
    </lineage>
</organism>
<dbReference type="InterPro" id="IPR012910">
    <property type="entry name" value="Plug_dom"/>
</dbReference>
<dbReference type="SUPFAM" id="SSF56935">
    <property type="entry name" value="Porins"/>
    <property type="match status" value="1"/>
</dbReference>
<evidence type="ECO:0000256" key="6">
    <source>
        <dbReference type="ARBA" id="ARBA00023077"/>
    </source>
</evidence>
<dbReference type="GO" id="GO:0015344">
    <property type="term" value="F:siderophore uptake transmembrane transporter activity"/>
    <property type="evidence" value="ECO:0007669"/>
    <property type="project" value="TreeGrafter"/>
</dbReference>
<keyword evidence="6 10" id="KW-0798">TonB box</keyword>
<feature type="domain" description="TonB-dependent receptor plug" evidence="12">
    <location>
        <begin position="94"/>
        <end position="191"/>
    </location>
</feature>
<evidence type="ECO:0000259" key="11">
    <source>
        <dbReference type="Pfam" id="PF00593"/>
    </source>
</evidence>
<evidence type="ECO:0000256" key="7">
    <source>
        <dbReference type="ARBA" id="ARBA00023136"/>
    </source>
</evidence>
<accession>A0AA36XJY1</accession>
<evidence type="ECO:0000256" key="2">
    <source>
        <dbReference type="ARBA" id="ARBA00009810"/>
    </source>
</evidence>
<dbReference type="EMBL" id="AFQE01000098">
    <property type="protein sequence ID" value="EGQ76314.1"/>
    <property type="molecule type" value="Genomic_DNA"/>
</dbReference>
<proteinExistence type="inferred from homology"/>
<evidence type="ECO:0000313" key="14">
    <source>
        <dbReference type="Proteomes" id="UP000004982"/>
    </source>
</evidence>
<keyword evidence="7 10" id="KW-0472">Membrane</keyword>
<dbReference type="AlphaFoldDB" id="A0AA36XJY1"/>
<evidence type="ECO:0000256" key="8">
    <source>
        <dbReference type="ARBA" id="ARBA00023170"/>
    </source>
</evidence>
<evidence type="ECO:0000256" key="4">
    <source>
        <dbReference type="ARBA" id="ARBA00022452"/>
    </source>
</evidence>
<dbReference type="InterPro" id="IPR000531">
    <property type="entry name" value="Beta-barrel_TonB"/>
</dbReference>
<dbReference type="InterPro" id="IPR036942">
    <property type="entry name" value="Beta-barrel_TonB_sf"/>
</dbReference>
<keyword evidence="8" id="KW-0675">Receptor</keyword>
<gene>
    <name evidence="13" type="ORF">HMPREF9418_2031</name>
</gene>
<comment type="subcellular location">
    <subcellularLocation>
        <location evidence="1">Cell outer membrane</location>
        <topology evidence="1">Multi-pass membrane protein</topology>
    </subcellularLocation>
</comment>
<evidence type="ECO:0000256" key="5">
    <source>
        <dbReference type="ARBA" id="ARBA00022692"/>
    </source>
</evidence>
<reference evidence="13 14" key="1">
    <citation type="submission" date="2011-05" db="EMBL/GenBank/DDBJ databases">
        <authorList>
            <person name="Muzny D."/>
            <person name="Qin X."/>
            <person name="Deng J."/>
            <person name="Jiang H."/>
            <person name="Liu Y."/>
            <person name="Qu J."/>
            <person name="Song X.-Z."/>
            <person name="Zhang L."/>
            <person name="Thornton R."/>
            <person name="Coyle M."/>
            <person name="Francisco L."/>
            <person name="Jackson L."/>
            <person name="Javaid M."/>
            <person name="Korchina V."/>
            <person name="Kovar C."/>
            <person name="Mata R."/>
            <person name="Mathew T."/>
            <person name="Ngo R."/>
            <person name="Nguyen L."/>
            <person name="Nguyen N."/>
            <person name="Okwuonu G."/>
            <person name="Ongeri F."/>
            <person name="Pham C."/>
            <person name="Simmons D."/>
            <person name="Wilczek-Boney K."/>
            <person name="Hale W."/>
            <person name="Jakkamsetti A."/>
            <person name="Pham P."/>
            <person name="Ruth R."/>
            <person name="San Lucas F."/>
            <person name="Warren J."/>
            <person name="Zhang J."/>
            <person name="Zhao Z."/>
            <person name="Zhou C."/>
            <person name="Zhu D."/>
            <person name="Lee S."/>
            <person name="Bess C."/>
            <person name="Blankenburg K."/>
            <person name="Forbes L."/>
            <person name="Fu Q."/>
            <person name="Gubbala S."/>
            <person name="Hirani K."/>
            <person name="Jayaseelan J.C."/>
            <person name="Lara F."/>
            <person name="Munidasa M."/>
            <person name="Palculict T."/>
            <person name="Patil S."/>
            <person name="Pu L.-L."/>
            <person name="Saada N."/>
            <person name="Tang L."/>
            <person name="Weissenberger G."/>
            <person name="Zhu Y."/>
            <person name="Hemphill L."/>
            <person name="Shang Y."/>
            <person name="Youmans B."/>
            <person name="Ayvaz T."/>
            <person name="Ross M."/>
            <person name="Santibanez J."/>
            <person name="Aqrawi P."/>
            <person name="Gross S."/>
            <person name="Joshi V."/>
            <person name="Fowler G."/>
            <person name="Nazareth L."/>
            <person name="Reid J."/>
            <person name="Worley K."/>
            <person name="Petrosino J."/>
            <person name="Highlander S."/>
            <person name="Gibbs R."/>
        </authorList>
    </citation>
    <scope>NUCLEOTIDE SEQUENCE [LARGE SCALE GENOMIC DNA]</scope>
    <source>
        <strain evidence="13 14">ATCC 33926</strain>
    </source>
</reference>
<evidence type="ECO:0000256" key="10">
    <source>
        <dbReference type="RuleBase" id="RU003357"/>
    </source>
</evidence>
<dbReference type="Gene3D" id="2.170.130.10">
    <property type="entry name" value="TonB-dependent receptor, plug domain"/>
    <property type="match status" value="1"/>
</dbReference>
<dbReference type="GO" id="GO:0044718">
    <property type="term" value="P:siderophore transmembrane transport"/>
    <property type="evidence" value="ECO:0007669"/>
    <property type="project" value="TreeGrafter"/>
</dbReference>
<protein>
    <recommendedName>
        <fullName evidence="15">TonB-dependent receptor</fullName>
    </recommendedName>
</protein>
<dbReference type="PANTHER" id="PTHR30069:SF41">
    <property type="entry name" value="HEME_HEMOPEXIN UTILIZATION PROTEIN C"/>
    <property type="match status" value="1"/>
</dbReference>
<evidence type="ECO:0000256" key="9">
    <source>
        <dbReference type="ARBA" id="ARBA00023237"/>
    </source>
</evidence>
<keyword evidence="3" id="KW-0813">Transport</keyword>
<evidence type="ECO:0000259" key="12">
    <source>
        <dbReference type="Pfam" id="PF07715"/>
    </source>
</evidence>
<keyword evidence="5" id="KW-0812">Transmembrane</keyword>
<sequence length="1154" mass="132743">MPSGSISDFAYFQAVANKGKSIMKPVKSVEFPSTPKILVLFLSMLWHTPLWAENTTPTQSVQMDTITVKAHRNRDKSGYTQVYSRDISNMYKGKQEIETYRGSSVADLIGGMAGVYSGDARNSGALDPNIRGIQGEGKVPVTVDGTEQAISVWRGFEGISNRNYIDPNLVSSVYVEKGASTNRDIRTGIGGSVSMKTLEIDDVVPKDQKFGMEVKMETGNNSIKQREYAHAASWNKDYRRYPSPYSFDRMDWAIMLDDSDRQKQRFGGRGKLFKDNAFRISAGMRGEVFDGLIAYAWRDKGNYFTGSKGAERYGYLPNASSMTEEEFTKKVTDIQEYTANIGSYYHPSGEVANTSLNMRSWLAKGTLKLSDNQKIQLGIRRTHARFGEIMPYSILFGNIGGSMLKPDGSAQTDMSKLTKGTLMAEWPQAWVKQTAVNLDYTWKPENNRWIDLKAGIWGTFNNSQTNSTGGYPASTLFLDKIFNEKYAEDWYYKGKEPEWDKLPPNTNNRFNVFNAAAYRAKNNRLGINLSNKMKLSDKLELTLMGDYQREKLKGSSDTSWILALPEEESQKLFWEDPETTLNSNFALTMPRKGKRDEWNLGFNFKYQPTSWLTLNAGGRYTDYHQTDNFLRDYIDKNRTWLERENKFDVLSDNSRDFVYLQSRLATPEEYRAYRELSDQYHAAQKAYDQDPATIRAKAEYDAYDKRFWNWINSLPVPEYLWALDNRPEETQRWQDNHPQLPEEPEKLTELRNRFMEAEDLSSGWKSIPNCTENEANGNCIYWRRSHPEENPVRTGALNFLNETGINPATGKVEKRYAAAVTTDVNNPAIEYRHLTEEELRKMWNKRGHAFAPMFSATVQLGDNTRLFARYTEFKRFPSMYEGTFGFGNHSIAKGFSVPFGRLLNPLKPEHAKNWEISLSHDFTRLLPQMRYADVRLTYFHNKTHNVIDRNYATWQISNYDKQVISGLELQTRFDNGRVFGDLGVVRNMKNEVCDRRAIEQQYDVDQYVSHGRTFPVPYCQNGGFASGWLINRIQPRWSVVANLGGRFLNEKLEIGSRLTFHSRVEDKQQPSARWREYYLQRDGANSKAFNSDNGNANWQPVTVVDAYVRYKFNKHFSAELTGSNLTDRYYLDPMSRSYMPAPGRTLRIGLTGKW</sequence>
<evidence type="ECO:0008006" key="15">
    <source>
        <dbReference type="Google" id="ProtNLM"/>
    </source>
</evidence>
<name>A0AA36XJY1_9NEIS</name>
<dbReference type="InterPro" id="IPR039426">
    <property type="entry name" value="TonB-dep_rcpt-like"/>
</dbReference>
<dbReference type="GO" id="GO:0009279">
    <property type="term" value="C:cell outer membrane"/>
    <property type="evidence" value="ECO:0007669"/>
    <property type="project" value="UniProtKB-SubCell"/>
</dbReference>
<evidence type="ECO:0000256" key="1">
    <source>
        <dbReference type="ARBA" id="ARBA00004571"/>
    </source>
</evidence>
<dbReference type="InterPro" id="IPR037066">
    <property type="entry name" value="Plug_dom_sf"/>
</dbReference>